<keyword evidence="6" id="KW-0472">Membrane</keyword>
<dbReference type="EC" id="1.3.1.72" evidence="2"/>
<dbReference type="AlphaFoldDB" id="A0A6A6GBK4"/>
<dbReference type="GO" id="GO:0000246">
    <property type="term" value="F:Delta24(24-1) sterol reductase activity"/>
    <property type="evidence" value="ECO:0007669"/>
    <property type="project" value="TreeGrafter"/>
</dbReference>
<evidence type="ECO:0000259" key="7">
    <source>
        <dbReference type="PROSITE" id="PS51387"/>
    </source>
</evidence>
<evidence type="ECO:0000313" key="8">
    <source>
        <dbReference type="EMBL" id="KAF2223101.1"/>
    </source>
</evidence>
<dbReference type="Gene3D" id="3.30.465.10">
    <property type="match status" value="1"/>
</dbReference>
<gene>
    <name evidence="8" type="ORF">BDZ85DRAFT_274191</name>
</gene>
<dbReference type="InterPro" id="IPR016166">
    <property type="entry name" value="FAD-bd_PCMH"/>
</dbReference>
<evidence type="ECO:0000313" key="9">
    <source>
        <dbReference type="Proteomes" id="UP000799538"/>
    </source>
</evidence>
<keyword evidence="3" id="KW-0812">Transmembrane</keyword>
<sequence>MSTHNSLVTTLSHQIQHFHTHRIPFRCYHGTTTSTRKVVYTRETSIDLSALTTILSISPTTLLATVEPNVSMASLVRATLPLGLVPAVVPEFTTITVGGCFAGTGGESSSFRHGVFDDTVVGVEMVLGDGEVVRASRAEREDLWRGAAGSYGSLGVVTLLEIRLVRAERFVEVEYVPVRGAEGAVEVMRGVEGRAEVGFLDGILFGEGRGVVMLGRWEGGREGEEGVRFTRRGDEWFYMHAEKVMGRLLKEEKGKVARDSMSTVGEGEKRMLTTHKELIPTYDYLFRYDRACFWMGQHALDYFYVHNIRFSRWLGDSLLRPAKMMHAGQKAGLMNQYVVQDISVPYQHVDEFVSYIQKEIGIYPLWLCPLLLKHEWPLKPNDTSIPERIMNIGMWGPGSKKLPKFVQQNRDLEEKTRQLHGLKCLYAQAFYTEEEFWKVYDKERYDTLRRKYKAETLPTVYDKVCKSSAVDEMEKRRKSSIERAKGVVKDFWICRGLYGAASSILGGDYLMKKAKAT</sequence>
<name>A0A6A6GBK4_9PEZI</name>
<proteinExistence type="predicted"/>
<keyword evidence="5" id="KW-0560">Oxidoreductase</keyword>
<accession>A0A6A6GBK4</accession>
<dbReference type="EMBL" id="ML992507">
    <property type="protein sequence ID" value="KAF2223101.1"/>
    <property type="molecule type" value="Genomic_DNA"/>
</dbReference>
<dbReference type="PANTHER" id="PTHR10801:SF0">
    <property type="entry name" value="DELTA(24)-STEROL REDUCTASE"/>
    <property type="match status" value="1"/>
</dbReference>
<dbReference type="GO" id="GO:0005737">
    <property type="term" value="C:cytoplasm"/>
    <property type="evidence" value="ECO:0007669"/>
    <property type="project" value="TreeGrafter"/>
</dbReference>
<protein>
    <recommendedName>
        <fullName evidence="2">Delta(24)-sterol reductase</fullName>
        <ecNumber evidence="2">1.3.1.72</ecNumber>
    </recommendedName>
</protein>
<feature type="domain" description="FAD-binding PCMH-type" evidence="7">
    <location>
        <begin position="1"/>
        <end position="167"/>
    </location>
</feature>
<evidence type="ECO:0000256" key="3">
    <source>
        <dbReference type="ARBA" id="ARBA00022692"/>
    </source>
</evidence>
<evidence type="ECO:0000256" key="1">
    <source>
        <dbReference type="ARBA" id="ARBA00004167"/>
    </source>
</evidence>
<dbReference type="InterPro" id="IPR006094">
    <property type="entry name" value="Oxid_FAD_bind_N"/>
</dbReference>
<dbReference type="PANTHER" id="PTHR10801">
    <property type="entry name" value="24-DEHYDROCHOLESTEROL REDUCTASE"/>
    <property type="match status" value="1"/>
</dbReference>
<evidence type="ECO:0000256" key="5">
    <source>
        <dbReference type="ARBA" id="ARBA00023002"/>
    </source>
</evidence>
<dbReference type="GO" id="GO:0050614">
    <property type="term" value="F:Delta24-sterol reductase activity"/>
    <property type="evidence" value="ECO:0007669"/>
    <property type="project" value="UniProtKB-EC"/>
</dbReference>
<reference evidence="9" key="1">
    <citation type="journal article" date="2020" name="Stud. Mycol.">
        <title>101 Dothideomycetes genomes: A test case for predicting lifestyles and emergence of pathogens.</title>
        <authorList>
            <person name="Haridas S."/>
            <person name="Albert R."/>
            <person name="Binder M."/>
            <person name="Bloem J."/>
            <person name="LaButti K."/>
            <person name="Salamov A."/>
            <person name="Andreopoulos B."/>
            <person name="Baker S."/>
            <person name="Barry K."/>
            <person name="Bills G."/>
            <person name="Bluhm B."/>
            <person name="Cannon C."/>
            <person name="Castanera R."/>
            <person name="Culley D."/>
            <person name="Daum C."/>
            <person name="Ezra D."/>
            <person name="Gonzalez J."/>
            <person name="Henrissat B."/>
            <person name="Kuo A."/>
            <person name="Liang C."/>
            <person name="Lipzen A."/>
            <person name="Lutzoni F."/>
            <person name="Magnuson J."/>
            <person name="Mondo S."/>
            <person name="Nolan M."/>
            <person name="Ohm R."/>
            <person name="Pangilinan J."/>
            <person name="Park H.-J."/>
            <person name="Ramirez L."/>
            <person name="Alfaro M."/>
            <person name="Sun H."/>
            <person name="Tritt A."/>
            <person name="Yoshinaga Y."/>
            <person name="Zwiers L.-H."/>
            <person name="Turgeon B."/>
            <person name="Goodwin S."/>
            <person name="Spatafora J."/>
            <person name="Crous P."/>
            <person name="Grigoriev I."/>
        </authorList>
    </citation>
    <scope>NUCLEOTIDE SEQUENCE [LARGE SCALE GENOMIC DNA]</scope>
    <source>
        <strain evidence="9">CECT 20119</strain>
    </source>
</reference>
<dbReference type="InterPro" id="IPR016169">
    <property type="entry name" value="FAD-bd_PCMH_sub2"/>
</dbReference>
<comment type="subcellular location">
    <subcellularLocation>
        <location evidence="1">Membrane</location>
        <topology evidence="1">Single-pass membrane protein</topology>
    </subcellularLocation>
</comment>
<dbReference type="SUPFAM" id="SSF56176">
    <property type="entry name" value="FAD-binding/transporter-associated domain-like"/>
    <property type="match status" value="1"/>
</dbReference>
<organism evidence="8 9">
    <name type="scientific">Elsinoe ampelina</name>
    <dbReference type="NCBI Taxonomy" id="302913"/>
    <lineage>
        <taxon>Eukaryota</taxon>
        <taxon>Fungi</taxon>
        <taxon>Dikarya</taxon>
        <taxon>Ascomycota</taxon>
        <taxon>Pezizomycotina</taxon>
        <taxon>Dothideomycetes</taxon>
        <taxon>Dothideomycetidae</taxon>
        <taxon>Myriangiales</taxon>
        <taxon>Elsinoaceae</taxon>
        <taxon>Elsinoe</taxon>
    </lineage>
</organism>
<evidence type="ECO:0000256" key="4">
    <source>
        <dbReference type="ARBA" id="ARBA00022989"/>
    </source>
</evidence>
<dbReference type="Proteomes" id="UP000799538">
    <property type="component" value="Unassembled WGS sequence"/>
</dbReference>
<dbReference type="PROSITE" id="PS51387">
    <property type="entry name" value="FAD_PCMH"/>
    <property type="match status" value="1"/>
</dbReference>
<evidence type="ECO:0000256" key="2">
    <source>
        <dbReference type="ARBA" id="ARBA00012405"/>
    </source>
</evidence>
<dbReference type="OrthoDB" id="415825at2759"/>
<evidence type="ECO:0000256" key="6">
    <source>
        <dbReference type="ARBA" id="ARBA00023136"/>
    </source>
</evidence>
<keyword evidence="9" id="KW-1185">Reference proteome</keyword>
<dbReference type="GO" id="GO:0071949">
    <property type="term" value="F:FAD binding"/>
    <property type="evidence" value="ECO:0007669"/>
    <property type="project" value="InterPro"/>
</dbReference>
<dbReference type="InterPro" id="IPR036318">
    <property type="entry name" value="FAD-bd_PCMH-like_sf"/>
</dbReference>
<dbReference type="GO" id="GO:0008202">
    <property type="term" value="P:steroid metabolic process"/>
    <property type="evidence" value="ECO:0007669"/>
    <property type="project" value="TreeGrafter"/>
</dbReference>
<dbReference type="InterPro" id="IPR040165">
    <property type="entry name" value="Diminuto-like"/>
</dbReference>
<keyword evidence="4" id="KW-1133">Transmembrane helix</keyword>
<dbReference type="Pfam" id="PF01565">
    <property type="entry name" value="FAD_binding_4"/>
    <property type="match status" value="1"/>
</dbReference>
<dbReference type="GO" id="GO:0016020">
    <property type="term" value="C:membrane"/>
    <property type="evidence" value="ECO:0007669"/>
    <property type="project" value="UniProtKB-SubCell"/>
</dbReference>